<keyword evidence="6" id="KW-1185">Reference proteome</keyword>
<dbReference type="InterPro" id="IPR043725">
    <property type="entry name" value="DUF5667"/>
</dbReference>
<feature type="compositionally biased region" description="Polar residues" evidence="2">
    <location>
        <begin position="412"/>
        <end position="433"/>
    </location>
</feature>
<feature type="chain" id="PRO_5045684526" description="DUF5667 domain-containing protein" evidence="3">
    <location>
        <begin position="31"/>
        <end position="433"/>
    </location>
</feature>
<dbReference type="RefSeq" id="WP_174880777.1">
    <property type="nucleotide sequence ID" value="NZ_CADEPK010000247.1"/>
</dbReference>
<dbReference type="Proteomes" id="UP001232245">
    <property type="component" value="Unassembled WGS sequence"/>
</dbReference>
<evidence type="ECO:0000256" key="1">
    <source>
        <dbReference type="SAM" id="Coils"/>
    </source>
</evidence>
<evidence type="ECO:0000259" key="4">
    <source>
        <dbReference type="Pfam" id="PF18915"/>
    </source>
</evidence>
<feature type="compositionally biased region" description="Basic and acidic residues" evidence="2">
    <location>
        <begin position="65"/>
        <end position="95"/>
    </location>
</feature>
<feature type="compositionally biased region" description="Polar residues" evidence="2">
    <location>
        <begin position="358"/>
        <end position="368"/>
    </location>
</feature>
<protein>
    <recommendedName>
        <fullName evidence="4">DUF5667 domain-containing protein</fullName>
    </recommendedName>
</protein>
<comment type="caution">
    <text evidence="5">The sequence shown here is derived from an EMBL/GenBank/DDBJ whole genome shotgun (WGS) entry which is preliminary data.</text>
</comment>
<proteinExistence type="predicted"/>
<evidence type="ECO:0000313" key="6">
    <source>
        <dbReference type="Proteomes" id="UP001232245"/>
    </source>
</evidence>
<organism evidence="5 6">
    <name type="scientific">Metabacillus niabensis</name>
    <dbReference type="NCBI Taxonomy" id="324854"/>
    <lineage>
        <taxon>Bacteria</taxon>
        <taxon>Bacillati</taxon>
        <taxon>Bacillota</taxon>
        <taxon>Bacilli</taxon>
        <taxon>Bacillales</taxon>
        <taxon>Bacillaceae</taxon>
        <taxon>Metabacillus</taxon>
    </lineage>
</organism>
<gene>
    <name evidence="5" type="ORF">J2S02_004198</name>
</gene>
<feature type="compositionally biased region" description="Polar residues" evidence="2">
    <location>
        <begin position="313"/>
        <end position="327"/>
    </location>
</feature>
<feature type="compositionally biased region" description="Basic and acidic residues" evidence="2">
    <location>
        <begin position="276"/>
        <end position="301"/>
    </location>
</feature>
<reference evidence="5 6" key="1">
    <citation type="submission" date="2023-07" db="EMBL/GenBank/DDBJ databases">
        <title>Genomic Encyclopedia of Type Strains, Phase IV (KMG-IV): sequencing the most valuable type-strain genomes for metagenomic binning, comparative biology and taxonomic classification.</title>
        <authorList>
            <person name="Goeker M."/>
        </authorList>
    </citation>
    <scope>NUCLEOTIDE SEQUENCE [LARGE SCALE GENOMIC DNA]</scope>
    <source>
        <strain evidence="5 6">DSM 17723</strain>
    </source>
</reference>
<feature type="compositionally biased region" description="Polar residues" evidence="2">
    <location>
        <begin position="340"/>
        <end position="350"/>
    </location>
</feature>
<keyword evidence="3" id="KW-0732">Signal</keyword>
<name>A0ABT9Z6H4_9BACI</name>
<feature type="compositionally biased region" description="Acidic residues" evidence="2">
    <location>
        <begin position="97"/>
        <end position="113"/>
    </location>
</feature>
<evidence type="ECO:0000256" key="3">
    <source>
        <dbReference type="SAM" id="SignalP"/>
    </source>
</evidence>
<feature type="compositionally biased region" description="Basic and acidic residues" evidence="2">
    <location>
        <begin position="383"/>
        <end position="393"/>
    </location>
</feature>
<feature type="region of interest" description="Disordered" evidence="2">
    <location>
        <begin position="276"/>
        <end position="433"/>
    </location>
</feature>
<evidence type="ECO:0000313" key="5">
    <source>
        <dbReference type="EMBL" id="MDQ0227851.1"/>
    </source>
</evidence>
<keyword evidence="1" id="KW-0175">Coiled coil</keyword>
<dbReference type="EMBL" id="JAUSTZ010000012">
    <property type="protein sequence ID" value="MDQ0227851.1"/>
    <property type="molecule type" value="Genomic_DNA"/>
</dbReference>
<sequence>MKNGRLKNFIFSGTVTSALILSLSVPSAFATENVTEQEDSQETATEAPVTESNNENVSTEGTAVLKEEPTTKDDTVVGTEEKVPTEVAENEKATEEALPEDDAAEETDQDEEPSLVPGDFFYFVKIMMEKVKLAVIFEDYEEARLLADFAAERIKEANALFADGKTEEAEELLKEAIAIQEKAAENLADSGEIVTEEAELTDAKSEEIVAEEVSTKLTEENVVEIKLAKNIDSLAAALSHVKNPTAQQALMKNIQKSFAKLDKRLAKLEQKAAKFTTEEPVAKQEEETKPAVDDTVEKETTNDAQPEKVTPVIENQQKAETNKQIAQTKKVENQQKAETNKQVAQTNKVENQQKAETNKQVAQTNKVENQQKAETNKQVAQTKKVENQQKAESNKQVSQTKKVENQQKAEANKQVTQTAKAENQPKASNNGKK</sequence>
<evidence type="ECO:0000256" key="2">
    <source>
        <dbReference type="SAM" id="MobiDB-lite"/>
    </source>
</evidence>
<feature type="signal peptide" evidence="3">
    <location>
        <begin position="1"/>
        <end position="30"/>
    </location>
</feature>
<feature type="compositionally biased region" description="Basic and acidic residues" evidence="2">
    <location>
        <begin position="329"/>
        <end position="339"/>
    </location>
</feature>
<feature type="domain" description="DUF5667" evidence="4">
    <location>
        <begin position="115"/>
        <end position="214"/>
    </location>
</feature>
<feature type="region of interest" description="Disordered" evidence="2">
    <location>
        <begin position="32"/>
        <end position="114"/>
    </location>
</feature>
<feature type="compositionally biased region" description="Basic and acidic residues" evidence="2">
    <location>
        <begin position="401"/>
        <end position="411"/>
    </location>
</feature>
<dbReference type="Pfam" id="PF18915">
    <property type="entry name" value="DUF5667"/>
    <property type="match status" value="1"/>
</dbReference>
<feature type="compositionally biased region" description="Polar residues" evidence="2">
    <location>
        <begin position="50"/>
        <end position="61"/>
    </location>
</feature>
<feature type="coiled-coil region" evidence="1">
    <location>
        <begin position="140"/>
        <end position="182"/>
    </location>
</feature>
<accession>A0ABT9Z6H4</accession>